<gene>
    <name evidence="1" type="ORF">DC53_19885</name>
</gene>
<accession>A0ABD3Y426</accession>
<organism evidence="1 2">
    <name type="scientific">Pseudoalteromonas fuliginea</name>
    <dbReference type="NCBI Taxonomy" id="1872678"/>
    <lineage>
        <taxon>Bacteria</taxon>
        <taxon>Pseudomonadati</taxon>
        <taxon>Pseudomonadota</taxon>
        <taxon>Gammaproteobacteria</taxon>
        <taxon>Alteromonadales</taxon>
        <taxon>Pseudoalteromonadaceae</taxon>
        <taxon>Pseudoalteromonas</taxon>
    </lineage>
</organism>
<reference evidence="1 2" key="1">
    <citation type="submission" date="2014-04" db="EMBL/GenBank/DDBJ databases">
        <title>Pseudoalteromonas galatheae sp. nov., isolated from a deep-sea polychaete near Canal Concepcion, Chile.</title>
        <authorList>
            <person name="Machado H.R."/>
            <person name="Gram L."/>
            <person name="Vynne N.G."/>
        </authorList>
    </citation>
    <scope>NUCLEOTIDE SEQUENCE [LARGE SCALE GENOMIC DNA]</scope>
    <source>
        <strain evidence="1 2">KMM216</strain>
    </source>
</reference>
<dbReference type="EMBL" id="JJNZ01000095">
    <property type="protein sequence ID" value="KDC48454.1"/>
    <property type="molecule type" value="Genomic_DNA"/>
</dbReference>
<dbReference type="AlphaFoldDB" id="A0ABD3Y426"/>
<protein>
    <submittedName>
        <fullName evidence="1">Uncharacterized protein</fullName>
    </submittedName>
</protein>
<name>A0ABD3Y426_9GAMM</name>
<evidence type="ECO:0000313" key="1">
    <source>
        <dbReference type="EMBL" id="KDC48454.1"/>
    </source>
</evidence>
<comment type="caution">
    <text evidence="1">The sequence shown here is derived from an EMBL/GenBank/DDBJ whole genome shotgun (WGS) entry which is preliminary data.</text>
</comment>
<dbReference type="Proteomes" id="UP000027154">
    <property type="component" value="Unassembled WGS sequence"/>
</dbReference>
<evidence type="ECO:0000313" key="2">
    <source>
        <dbReference type="Proteomes" id="UP000027154"/>
    </source>
</evidence>
<dbReference type="RefSeq" id="WP_033032035.1">
    <property type="nucleotide sequence ID" value="NZ_JJNZ01000095.1"/>
</dbReference>
<sequence>MKNNQSEIINFIKKNKERLSEITQNKLLTESQMIKFVRDCSIIVSGAVTGDPSKFKQLNWINSDELAEQQKILFHPFRLLPIYIAIEQCSLHITPTSTIYRDTFFDFLKQYMNRHPKLEVIKEKVNEYDLISSLAIILEPLYWPFITSQKSFSTFYDETKFDNLVNSYQKDVHNLLKKLDVEFWSKAHTELRCIAAKLDGNENLYVLLRLSPWEKRKKLKSHIAAALWIRHIAEVIRLGFQSIHGVEWPEEDIAFGQWPKEARERAYGSIAPIKDSAKSKPHLAFEFGLHTGSIVRWYLEGETEYFAANHMLPGASNVGIELINLKGAVGKERANAALRLSDNLKQDRKLRRLSFITFDTDVRPVVKAINQQLSNKGIVGYVNANSPDFEFGNFTLTELIKVVCQLESENDNDVSRIKEEDWSEVKTGKAFEAKYKSFPYVSNNVLKGPKWGVALAKYMLEKPYIAETQTIRPFYETFRNSLIALRVKYEYQEQYFRIEPNTFTLKRLNQNEN</sequence>
<proteinExistence type="predicted"/>